<dbReference type="OrthoDB" id="514684at2759"/>
<feature type="transmembrane region" description="Helical" evidence="2">
    <location>
        <begin position="42"/>
        <end position="59"/>
    </location>
</feature>
<keyword evidence="2" id="KW-0472">Membrane</keyword>
<sequence>MYGRSDLGVWGAIKAAPVALALAGAAKAIVDRGLHKRRWVRAAIVVGGAVMLWVSRLLFARPKPSPLDPMFSKLKQERIAALAEQRRAAGAAAAADQQRQRQGHLLKQPDAEHGRALLEAQEQAAKQQAAAAAQRRIQ</sequence>
<evidence type="ECO:0000313" key="4">
    <source>
        <dbReference type="Proteomes" id="UP000239649"/>
    </source>
</evidence>
<evidence type="ECO:0000313" key="3">
    <source>
        <dbReference type="EMBL" id="PSC69866.1"/>
    </source>
</evidence>
<gene>
    <name evidence="3" type="ORF">C2E20_6629</name>
</gene>
<keyword evidence="2" id="KW-1133">Transmembrane helix</keyword>
<protein>
    <submittedName>
        <fullName evidence="3">Uncharacterized protein</fullName>
    </submittedName>
</protein>
<proteinExistence type="predicted"/>
<dbReference type="Proteomes" id="UP000239649">
    <property type="component" value="Unassembled WGS sequence"/>
</dbReference>
<keyword evidence="2" id="KW-0812">Transmembrane</keyword>
<reference evidence="3 4" key="1">
    <citation type="journal article" date="2018" name="Plant J.">
        <title>Genome sequences of Chlorella sorokiniana UTEX 1602 and Micractinium conductrix SAG 241.80: implications to maltose excretion by a green alga.</title>
        <authorList>
            <person name="Arriola M.B."/>
            <person name="Velmurugan N."/>
            <person name="Zhang Y."/>
            <person name="Plunkett M.H."/>
            <person name="Hondzo H."/>
            <person name="Barney B.M."/>
        </authorList>
    </citation>
    <scope>NUCLEOTIDE SEQUENCE [LARGE SCALE GENOMIC DNA]</scope>
    <source>
        <strain evidence="3 4">SAG 241.80</strain>
    </source>
</reference>
<evidence type="ECO:0000256" key="2">
    <source>
        <dbReference type="SAM" id="Phobius"/>
    </source>
</evidence>
<evidence type="ECO:0000256" key="1">
    <source>
        <dbReference type="SAM" id="MobiDB-lite"/>
    </source>
</evidence>
<feature type="region of interest" description="Disordered" evidence="1">
    <location>
        <begin position="90"/>
        <end position="138"/>
    </location>
</feature>
<comment type="caution">
    <text evidence="3">The sequence shown here is derived from an EMBL/GenBank/DDBJ whole genome shotgun (WGS) entry which is preliminary data.</text>
</comment>
<feature type="compositionally biased region" description="Low complexity" evidence="1">
    <location>
        <begin position="117"/>
        <end position="138"/>
    </location>
</feature>
<name>A0A2P6V6Z7_9CHLO</name>
<feature type="compositionally biased region" description="Basic and acidic residues" evidence="1">
    <location>
        <begin position="107"/>
        <end position="116"/>
    </location>
</feature>
<dbReference type="EMBL" id="LHPF02000023">
    <property type="protein sequence ID" value="PSC69866.1"/>
    <property type="molecule type" value="Genomic_DNA"/>
</dbReference>
<feature type="transmembrane region" description="Helical" evidence="2">
    <location>
        <begin position="12"/>
        <end position="30"/>
    </location>
</feature>
<keyword evidence="4" id="KW-1185">Reference proteome</keyword>
<dbReference type="AlphaFoldDB" id="A0A2P6V6Z7"/>
<accession>A0A2P6V6Z7</accession>
<organism evidence="3 4">
    <name type="scientific">Micractinium conductrix</name>
    <dbReference type="NCBI Taxonomy" id="554055"/>
    <lineage>
        <taxon>Eukaryota</taxon>
        <taxon>Viridiplantae</taxon>
        <taxon>Chlorophyta</taxon>
        <taxon>core chlorophytes</taxon>
        <taxon>Trebouxiophyceae</taxon>
        <taxon>Chlorellales</taxon>
        <taxon>Chlorellaceae</taxon>
        <taxon>Chlorella clade</taxon>
        <taxon>Micractinium</taxon>
    </lineage>
</organism>